<evidence type="ECO:0008006" key="3">
    <source>
        <dbReference type="Google" id="ProtNLM"/>
    </source>
</evidence>
<organism evidence="1 2">
    <name type="scientific">Candidatus Sedimenticola endophacoides</name>
    <dbReference type="NCBI Taxonomy" id="2548426"/>
    <lineage>
        <taxon>Bacteria</taxon>
        <taxon>Pseudomonadati</taxon>
        <taxon>Pseudomonadota</taxon>
        <taxon>Gammaproteobacteria</taxon>
        <taxon>Chromatiales</taxon>
        <taxon>Sedimenticolaceae</taxon>
        <taxon>Sedimenticola</taxon>
    </lineage>
</organism>
<dbReference type="Proteomes" id="UP000250928">
    <property type="component" value="Unassembled WGS sequence"/>
</dbReference>
<dbReference type="EMBL" id="PQCO01000104">
    <property type="protein sequence ID" value="PUE04930.1"/>
    <property type="molecule type" value="Genomic_DNA"/>
</dbReference>
<reference evidence="1 2" key="1">
    <citation type="submission" date="2018-01" db="EMBL/GenBank/DDBJ databases">
        <title>Novel co-symbiosis in the lucinid bivalve Phacoides pectinatus.</title>
        <authorList>
            <person name="Lim S.J."/>
            <person name="Davis B.G."/>
            <person name="Gill D.E."/>
            <person name="Engel A.S."/>
            <person name="Anderson L.C."/>
            <person name="Campbell B.J."/>
        </authorList>
    </citation>
    <scope>NUCLEOTIDE SEQUENCE [LARGE SCALE GENOMIC DNA]</scope>
    <source>
        <strain evidence="1">N3_P5</strain>
    </source>
</reference>
<comment type="caution">
    <text evidence="1">The sequence shown here is derived from an EMBL/GenBank/DDBJ whole genome shotgun (WGS) entry which is preliminary data.</text>
</comment>
<gene>
    <name evidence="1" type="ORF">C3L24_02285</name>
</gene>
<accession>A0A6N4DYI4</accession>
<evidence type="ECO:0000313" key="1">
    <source>
        <dbReference type="EMBL" id="PUE04930.1"/>
    </source>
</evidence>
<protein>
    <recommendedName>
        <fullName evidence="3">MtrB/PioB family decaheme-associated outer membrane protein</fullName>
    </recommendedName>
</protein>
<dbReference type="AlphaFoldDB" id="A0A6N4DYI4"/>
<evidence type="ECO:0000313" key="2">
    <source>
        <dbReference type="Proteomes" id="UP000250928"/>
    </source>
</evidence>
<name>A0A6N4DYI4_9GAMM</name>
<proteinExistence type="predicted"/>
<sequence length="496" mass="54025">MKHSGYNSQAARRLDGGEFLFDWEQDSLTARAGHHPVSPESLILSGFNRRGLSATYTWPGSGSSITGFAMRGNQVSGFEEGLGLGDSDNRIHGAVASVRPLPGGSEALELSAAYLSGEAPELGAGVAGDDVSTGGDAWSVSADGLLLDNRLRLRGEYARSAYDFDGAGGEGAERDHGYSLLASYRPWLDKQIDGSYIDWNLGAEYKRLGTFFRSPANPGAVADRQVERLFSDLVWGEWGLQAALAQERDNVEGIAALPRIRTRHGGFNLNYTPAPAYDAQGVPETGWLGQPSYSLTANLQTQRTDAVADPDPGDWLDTETRVLGFNANFSYSDWSWGIDHTWSRIHDDSLASGVPTSNETRSVSTGLNASFTLLQDYTVSPRIAWDETRYYDLGYTDKGLLWGLGVDAAFIPGELSGRFNYDESRARLSDGSSDNKSRHLGLSLSWVALPERQSRPGVTWVLSGDYNDYTDDLSSANDTDSYQLFLKLLIGWSASY</sequence>